<dbReference type="GO" id="GO:0016757">
    <property type="term" value="F:glycosyltransferase activity"/>
    <property type="evidence" value="ECO:0007669"/>
    <property type="project" value="UniProtKB-KW"/>
</dbReference>
<feature type="domain" description="Penicillin-binding protein dimerisation" evidence="5">
    <location>
        <begin position="61"/>
        <end position="233"/>
    </location>
</feature>
<organism evidence="6 7">
    <name type="scientific">Bifidobacterium boum</name>
    <dbReference type="NCBI Taxonomy" id="78343"/>
    <lineage>
        <taxon>Bacteria</taxon>
        <taxon>Bacillati</taxon>
        <taxon>Actinomycetota</taxon>
        <taxon>Actinomycetes</taxon>
        <taxon>Bifidobacteriales</taxon>
        <taxon>Bifidobacteriaceae</taxon>
        <taxon>Bifidobacterium</taxon>
    </lineage>
</organism>
<evidence type="ECO:0000259" key="5">
    <source>
        <dbReference type="Pfam" id="PF03717"/>
    </source>
</evidence>
<dbReference type="PANTHER" id="PTHR30627">
    <property type="entry name" value="PEPTIDOGLYCAN D,D-TRANSPEPTIDASE"/>
    <property type="match status" value="1"/>
</dbReference>
<keyword evidence="3" id="KW-0472">Membrane</keyword>
<dbReference type="Gene3D" id="3.90.1310.10">
    <property type="entry name" value="Penicillin-binding protein 2a (Domain 2)"/>
    <property type="match status" value="1"/>
</dbReference>
<comment type="subcellular location">
    <subcellularLocation>
        <location evidence="1">Membrane</location>
    </subcellularLocation>
</comment>
<gene>
    <name evidence="6" type="ORF">BBOU_0641</name>
</gene>
<dbReference type="Pfam" id="PF03717">
    <property type="entry name" value="PBP_dimer"/>
    <property type="match status" value="1"/>
</dbReference>
<dbReference type="EMBL" id="JGYQ01000007">
    <property type="protein sequence ID" value="KFI48512.1"/>
    <property type="molecule type" value="Genomic_DNA"/>
</dbReference>
<evidence type="ECO:0000313" key="7">
    <source>
        <dbReference type="Proteomes" id="UP000029093"/>
    </source>
</evidence>
<accession>A0A086ZPR2</accession>
<reference evidence="6 7" key="1">
    <citation type="submission" date="2014-03" db="EMBL/GenBank/DDBJ databases">
        <title>Genomics of Bifidobacteria.</title>
        <authorList>
            <person name="Ventura M."/>
            <person name="Milani C."/>
            <person name="Lugli G.A."/>
        </authorList>
    </citation>
    <scope>NUCLEOTIDE SEQUENCE [LARGE SCALE GENOMIC DNA]</scope>
    <source>
        <strain evidence="6 7">LMG 10736</strain>
    </source>
</reference>
<keyword evidence="6" id="KW-0808">Transferase</keyword>
<evidence type="ECO:0000256" key="1">
    <source>
        <dbReference type="ARBA" id="ARBA00004370"/>
    </source>
</evidence>
<dbReference type="GO" id="GO:0071555">
    <property type="term" value="P:cell wall organization"/>
    <property type="evidence" value="ECO:0007669"/>
    <property type="project" value="TreeGrafter"/>
</dbReference>
<dbReference type="RefSeq" id="WP_026502721.1">
    <property type="nucleotide sequence ID" value="NZ_JGYQ01000007.1"/>
</dbReference>
<dbReference type="SUPFAM" id="SSF56519">
    <property type="entry name" value="Penicillin binding protein dimerisation domain"/>
    <property type="match status" value="1"/>
</dbReference>
<dbReference type="PANTHER" id="PTHR30627:SF1">
    <property type="entry name" value="PEPTIDOGLYCAN D,D-TRANSPEPTIDASE FTSI"/>
    <property type="match status" value="1"/>
</dbReference>
<dbReference type="OrthoDB" id="9789078at2"/>
<dbReference type="Pfam" id="PF00905">
    <property type="entry name" value="Transpeptidase"/>
    <property type="match status" value="1"/>
</dbReference>
<dbReference type="InterPro" id="IPR036138">
    <property type="entry name" value="PBP_dimer_sf"/>
</dbReference>
<dbReference type="InterPro" id="IPR050515">
    <property type="entry name" value="Beta-lactam/transpept"/>
</dbReference>
<dbReference type="EC" id="2.4.1.129" evidence="6"/>
<dbReference type="GO" id="GO:0008658">
    <property type="term" value="F:penicillin binding"/>
    <property type="evidence" value="ECO:0007669"/>
    <property type="project" value="InterPro"/>
</dbReference>
<evidence type="ECO:0000256" key="2">
    <source>
        <dbReference type="ARBA" id="ARBA00007171"/>
    </source>
</evidence>
<dbReference type="Gene3D" id="3.40.710.10">
    <property type="entry name" value="DD-peptidase/beta-lactamase superfamily"/>
    <property type="match status" value="1"/>
</dbReference>
<dbReference type="GeneID" id="303203800"/>
<comment type="similarity">
    <text evidence="2">Belongs to the transpeptidase family.</text>
</comment>
<sequence>MRLWKRLVNAIGEFGARSVLVMLVFAMVASTCIVRLVDVQLVNAKTYAQAAADTRTASMTIKANRGKIEDTNGTVLAQSVERYNIIGDAILAQQFKPVNCTAKKTKNCHSINGKPVGTTGAAAVARLISGLLGIDAKTLGAQLSTTSRYVVLKKNVSPEVKRKLDKLNLGWCVYARLSSVREYSNGTLMGSLLGGVNGQNTGVGGIEQMENKVLTGTDGSVTYQVGGGGQMIPGTQIDKKDEVDGSDVKLTIDADLDWYVKKALTDGVNQFHADWGIAVVQDVQTGAILALEDSDQIEAGSTEAMQRASRAVAETFEPGSVGKVFSMAGMLQLGLHKMTDQFSVPSTITVDGQDYKDSHEHGTSNWTLAGILQQSSNVGMIMAADKYTNEERYEFIKKFGIGQASGMNLPAESSGWLTPPSSWDGRTRNTVLFGQGYSTNALQITNAIAVIANKGVKNQQYIIKSVTDAEGHTTTAKHGEATRVVDESVAAQMLNAMESVGEYYKNETGIPGYRIAAKTGTAQVPGANGALTSIVADWVGVLPADNPRFVVTVILKDPEGTFGGMTAGPVFKTIGEFLMQKYQVPASAPRTDAIPVTW</sequence>
<protein>
    <submittedName>
        <fullName evidence="6">Penicillin-binding protein, transpeptidase domain protein</fullName>
        <ecNumber evidence="6">2.4.1.129</ecNumber>
    </submittedName>
</protein>
<keyword evidence="6" id="KW-0328">Glycosyltransferase</keyword>
<comment type="caution">
    <text evidence="6">The sequence shown here is derived from an EMBL/GenBank/DDBJ whole genome shotgun (WGS) entry which is preliminary data.</text>
</comment>
<evidence type="ECO:0000313" key="6">
    <source>
        <dbReference type="EMBL" id="KFI48512.1"/>
    </source>
</evidence>
<feature type="domain" description="Penicillin-binding protein transpeptidase" evidence="4">
    <location>
        <begin position="276"/>
        <end position="574"/>
    </location>
</feature>
<dbReference type="SUPFAM" id="SSF56601">
    <property type="entry name" value="beta-lactamase/transpeptidase-like"/>
    <property type="match status" value="1"/>
</dbReference>
<evidence type="ECO:0000259" key="4">
    <source>
        <dbReference type="Pfam" id="PF00905"/>
    </source>
</evidence>
<dbReference type="Proteomes" id="UP000029093">
    <property type="component" value="Unassembled WGS sequence"/>
</dbReference>
<proteinExistence type="inferred from homology"/>
<dbReference type="GO" id="GO:0005886">
    <property type="term" value="C:plasma membrane"/>
    <property type="evidence" value="ECO:0007669"/>
    <property type="project" value="TreeGrafter"/>
</dbReference>
<name>A0A086ZPR2_9BIFI</name>
<dbReference type="InterPro" id="IPR012338">
    <property type="entry name" value="Beta-lactam/transpept-like"/>
</dbReference>
<dbReference type="InterPro" id="IPR001460">
    <property type="entry name" value="PCN-bd_Tpept"/>
</dbReference>
<keyword evidence="7" id="KW-1185">Reference proteome</keyword>
<dbReference type="AlphaFoldDB" id="A0A086ZPR2"/>
<dbReference type="Gene3D" id="3.30.450.330">
    <property type="match status" value="1"/>
</dbReference>
<dbReference type="InterPro" id="IPR005311">
    <property type="entry name" value="PBP_dimer"/>
</dbReference>
<evidence type="ECO:0000256" key="3">
    <source>
        <dbReference type="ARBA" id="ARBA00023136"/>
    </source>
</evidence>